<reference evidence="3" key="1">
    <citation type="journal article" date="2019" name="Int. J. Syst. Evol. Microbiol.">
        <title>Halobacteriovorax valvorus sp. nov., a novel prokaryotic predator isolated from coastal seawater of China.</title>
        <authorList>
            <person name="Chen M.-X."/>
        </authorList>
    </citation>
    <scope>NUCLEOTIDE SEQUENCE [LARGE SCALE GENOMIC DNA]</scope>
    <source>
        <strain evidence="3">BL9</strain>
    </source>
</reference>
<comment type="caution">
    <text evidence="2">The sequence shown here is derived from an EMBL/GenBank/DDBJ whole genome shotgun (WGS) entry which is preliminary data.</text>
</comment>
<evidence type="ECO:0000313" key="2">
    <source>
        <dbReference type="EMBL" id="RZF22549.1"/>
    </source>
</evidence>
<dbReference type="EMBL" id="QDKL01000001">
    <property type="protein sequence ID" value="RZF22549.1"/>
    <property type="molecule type" value="Genomic_DNA"/>
</dbReference>
<feature type="signal peptide" evidence="1">
    <location>
        <begin position="1"/>
        <end position="19"/>
    </location>
</feature>
<evidence type="ECO:0000256" key="1">
    <source>
        <dbReference type="SAM" id="SignalP"/>
    </source>
</evidence>
<dbReference type="RefSeq" id="WP_114705494.1">
    <property type="nucleotide sequence ID" value="NZ_QDKL01000001.1"/>
</dbReference>
<protein>
    <submittedName>
        <fullName evidence="2">Uncharacterized protein</fullName>
    </submittedName>
</protein>
<organism evidence="2 3">
    <name type="scientific">Halobacteriovorax vibrionivorans</name>
    <dbReference type="NCBI Taxonomy" id="2152716"/>
    <lineage>
        <taxon>Bacteria</taxon>
        <taxon>Pseudomonadati</taxon>
        <taxon>Bdellovibrionota</taxon>
        <taxon>Bacteriovoracia</taxon>
        <taxon>Bacteriovoracales</taxon>
        <taxon>Halobacteriovoraceae</taxon>
        <taxon>Halobacteriovorax</taxon>
    </lineage>
</organism>
<accession>A0ABY0IJ86</accession>
<gene>
    <name evidence="2" type="ORF">DAY19_01905</name>
</gene>
<dbReference type="Proteomes" id="UP000443582">
    <property type="component" value="Unassembled WGS sequence"/>
</dbReference>
<name>A0ABY0IJ86_9BACT</name>
<evidence type="ECO:0000313" key="3">
    <source>
        <dbReference type="Proteomes" id="UP000443582"/>
    </source>
</evidence>
<proteinExistence type="predicted"/>
<sequence length="291" mass="34428">MKRLLILGFILTSFSSPFAQSDQSELPVENEFVNFNKIQKVLKKDGLEKVAKKKKIKAQEKKDSIEDKKKAFYNTPGGRHFWEIMTQYWLVKNVNLLKWDFHKPEFGVTEYFENFLKEVGYFGLKFKVLYVNSANITHFGFPLSRKDYLFVVSVPFIRAMDLSKLQISLLMFEDLLRLENEQFISKFDDATLLKLMNSNFYKKEFPKEAFEKVLAKYSDIAFNSGFSFKDQFTVTKKMDVILKNNPKYWKNYYSLLEKIDSLTKGNLLYKHYSKIYPSPELQLKWIDPTTN</sequence>
<keyword evidence="1" id="KW-0732">Signal</keyword>
<keyword evidence="3" id="KW-1185">Reference proteome</keyword>
<feature type="chain" id="PRO_5047192670" evidence="1">
    <location>
        <begin position="20"/>
        <end position="291"/>
    </location>
</feature>